<proteinExistence type="predicted"/>
<sequence length="187" mass="21813">MDYKERFTEIFFKNIKRDGHERLFDWLNKGDFFTAPASAKFHCAKKCGLVEHSVKVYDIFRAKHFQEKDNEETFAICALLHDVCKTNFYKISFRNVKNESGIWEKQSFYAIEDNFPYGHGEKSVFMIERFMRLSIEEAMAIRWHMAGFDESVKGGSFSVGLAYAKYPLCVKLTLADLESTYLSEKSS</sequence>
<accession>A0AA48IH72</accession>
<evidence type="ECO:0000313" key="2">
    <source>
        <dbReference type="EMBL" id="BED92305.1"/>
    </source>
</evidence>
<dbReference type="AlphaFoldDB" id="A0AA48IH72"/>
<dbReference type="KEGG" id="ips:CfP315_0927"/>
<dbReference type="Proteomes" id="UP001337580">
    <property type="component" value="Chromosome"/>
</dbReference>
<dbReference type="Gene3D" id="1.10.3210.10">
    <property type="entry name" value="Hypothetical protein af1432"/>
    <property type="match status" value="1"/>
</dbReference>
<gene>
    <name evidence="2" type="ORF">CfP315_0927</name>
</gene>
<dbReference type="InterPro" id="IPR006674">
    <property type="entry name" value="HD_domain"/>
</dbReference>
<dbReference type="EMBL" id="AP027924">
    <property type="protein sequence ID" value="BED92305.1"/>
    <property type="molecule type" value="Genomic_DNA"/>
</dbReference>
<organism evidence="2">
    <name type="scientific">Candidatus Improbicoccus pseudotrichonymphae</name>
    <dbReference type="NCBI Taxonomy" id="3033792"/>
    <lineage>
        <taxon>Bacteria</taxon>
        <taxon>Bacillati</taxon>
        <taxon>Bacillota</taxon>
        <taxon>Clostridia</taxon>
        <taxon>Candidatus Improbicoccus</taxon>
    </lineage>
</organism>
<protein>
    <submittedName>
        <fullName evidence="2">HD domain-containing protein</fullName>
    </submittedName>
</protein>
<name>A0AA48IH72_9FIRM</name>
<dbReference type="SUPFAM" id="SSF109604">
    <property type="entry name" value="HD-domain/PDEase-like"/>
    <property type="match status" value="1"/>
</dbReference>
<reference evidence="2" key="1">
    <citation type="journal article" date="2023" name="ISME J.">
        <title>Emergence of putative energy parasites within Clostridia revealed by genome analysis of a novel endosymbiotic clade.</title>
        <authorList>
            <person name="Takahashi K."/>
            <person name="Kuwahara H."/>
            <person name="Horikawa Y."/>
            <person name="Izawa K."/>
            <person name="Kato D."/>
            <person name="Inagaki T."/>
            <person name="Yuki M."/>
            <person name="Ohkuma M."/>
            <person name="Hongoh Y."/>
        </authorList>
    </citation>
    <scope>NUCLEOTIDE SEQUENCE</scope>
    <source>
        <strain evidence="2">CfP3-15</strain>
    </source>
</reference>
<feature type="domain" description="HD" evidence="1">
    <location>
        <begin position="50"/>
        <end position="149"/>
    </location>
</feature>
<evidence type="ECO:0000259" key="1">
    <source>
        <dbReference type="Pfam" id="PF01966"/>
    </source>
</evidence>
<dbReference type="Pfam" id="PF01966">
    <property type="entry name" value="HD"/>
    <property type="match status" value="1"/>
</dbReference>